<dbReference type="Gene3D" id="3.30.70.120">
    <property type="match status" value="2"/>
</dbReference>
<dbReference type="SUPFAM" id="SSF54913">
    <property type="entry name" value="GlnB-like"/>
    <property type="match status" value="2"/>
</dbReference>
<dbReference type="AlphaFoldDB" id="A0A7C2XGL5"/>
<accession>A0A7C2XGL5</accession>
<dbReference type="GO" id="GO:0006808">
    <property type="term" value="P:regulation of nitrogen utilization"/>
    <property type="evidence" value="ECO:0007669"/>
    <property type="project" value="InterPro"/>
</dbReference>
<gene>
    <name evidence="1" type="ORF">ENN98_02825</name>
</gene>
<reference evidence="1" key="1">
    <citation type="journal article" date="2020" name="mSystems">
        <title>Genome- and Community-Level Interaction Insights into Carbon Utilization and Element Cycling Functions of Hydrothermarchaeota in Hydrothermal Sediment.</title>
        <authorList>
            <person name="Zhou Z."/>
            <person name="Liu Y."/>
            <person name="Xu W."/>
            <person name="Pan J."/>
            <person name="Luo Z.H."/>
            <person name="Li M."/>
        </authorList>
    </citation>
    <scope>NUCLEOTIDE SEQUENCE [LARGE SCALE GENOMIC DNA]</scope>
    <source>
        <strain evidence="1">SpSt-1224</strain>
    </source>
</reference>
<dbReference type="InterPro" id="IPR011322">
    <property type="entry name" value="N-reg_PII-like_a/b"/>
</dbReference>
<dbReference type="InterPro" id="IPR015867">
    <property type="entry name" value="N-reg_PII/ATP_PRibTrfase_C"/>
</dbReference>
<dbReference type="SMART" id="SM00938">
    <property type="entry name" value="P-II"/>
    <property type="match status" value="1"/>
</dbReference>
<proteinExistence type="predicted"/>
<organism evidence="1">
    <name type="scientific">Desulfurivibrio alkaliphilus</name>
    <dbReference type="NCBI Taxonomy" id="427923"/>
    <lineage>
        <taxon>Bacteria</taxon>
        <taxon>Pseudomonadati</taxon>
        <taxon>Thermodesulfobacteriota</taxon>
        <taxon>Desulfobulbia</taxon>
        <taxon>Desulfobulbales</taxon>
        <taxon>Desulfobulbaceae</taxon>
        <taxon>Desulfurivibrio</taxon>
    </lineage>
</organism>
<dbReference type="Pfam" id="PF00543">
    <property type="entry name" value="P-II"/>
    <property type="match status" value="1"/>
</dbReference>
<dbReference type="EMBL" id="DSDS01000063">
    <property type="protein sequence ID" value="HET97630.1"/>
    <property type="molecule type" value="Genomic_DNA"/>
</dbReference>
<name>A0A7C2XGL5_9BACT</name>
<dbReference type="Proteomes" id="UP000885986">
    <property type="component" value="Unassembled WGS sequence"/>
</dbReference>
<evidence type="ECO:0000313" key="1">
    <source>
        <dbReference type="EMBL" id="HET97630.1"/>
    </source>
</evidence>
<protein>
    <submittedName>
        <fullName evidence="1">PII family protein</fullName>
    </submittedName>
</protein>
<dbReference type="InterPro" id="IPR002187">
    <property type="entry name" value="N-reg_PII"/>
</dbReference>
<dbReference type="GO" id="GO:0030234">
    <property type="term" value="F:enzyme regulator activity"/>
    <property type="evidence" value="ECO:0007669"/>
    <property type="project" value="InterPro"/>
</dbReference>
<comment type="caution">
    <text evidence="1">The sequence shown here is derived from an EMBL/GenBank/DDBJ whole genome shotgun (WGS) entry which is preliminary data.</text>
</comment>
<sequence length="223" mass="24143">MNLISCHKLLITVVQKGKAKKVVEATRRAGAEGGTIFLGKGTGIYEKKFFGIPVNQDKEIVLTLFNQNIIEPIFNEVAAAGKLLETGQGIAFVIDVPYLIGIVHYCELDSLEREAMNQQSGYELVITVVNKGNAETVVAASKRAGAEGGTILFGRGTGIHEQAKLFSIPIEPEKEVVLTLIARNKTEAVLQAIREDSCLDQPGKGIAFVLPVERTTGIKRLEP</sequence>
<dbReference type="PROSITE" id="PS51343">
    <property type="entry name" value="PII_GLNB_DOM"/>
    <property type="match status" value="2"/>
</dbReference>